<accession>A0A328UKB9</accession>
<keyword evidence="3" id="KW-1185">Reference proteome</keyword>
<dbReference type="SUPFAM" id="SSF51445">
    <property type="entry name" value="(Trans)glycosidases"/>
    <property type="match status" value="1"/>
</dbReference>
<feature type="domain" description="DUF5722" evidence="1">
    <location>
        <begin position="100"/>
        <end position="502"/>
    </location>
</feature>
<dbReference type="EMBL" id="QLYR01000001">
    <property type="protein sequence ID" value="RAQ30630.1"/>
    <property type="molecule type" value="Genomic_DNA"/>
</dbReference>
<dbReference type="AlphaFoldDB" id="A0A328UKB9"/>
<dbReference type="Pfam" id="PF18989">
    <property type="entry name" value="DUF5722"/>
    <property type="match status" value="1"/>
</dbReference>
<reference evidence="2 3" key="1">
    <citation type="submission" date="2018-06" db="EMBL/GenBank/DDBJ databases">
        <title>Noncontiguous genome sequence of Ruminococcaceae bacterium ASD2818.</title>
        <authorList>
            <person name="Chaplin A.V."/>
            <person name="Sokolova S.R."/>
            <person name="Kochetkova T.O."/>
            <person name="Goltsov A.Y."/>
            <person name="Trofimov D.Y."/>
            <person name="Efimov B.A."/>
        </authorList>
    </citation>
    <scope>NUCLEOTIDE SEQUENCE [LARGE SCALE GENOMIC DNA]</scope>
    <source>
        <strain evidence="2 3">ASD2818</strain>
    </source>
</reference>
<evidence type="ECO:0000313" key="2">
    <source>
        <dbReference type="EMBL" id="RAQ30630.1"/>
    </source>
</evidence>
<proteinExistence type="predicted"/>
<evidence type="ECO:0000259" key="1">
    <source>
        <dbReference type="Pfam" id="PF18989"/>
    </source>
</evidence>
<comment type="caution">
    <text evidence="2">The sequence shown here is derived from an EMBL/GenBank/DDBJ whole genome shotgun (WGS) entry which is preliminary data.</text>
</comment>
<dbReference type="InterPro" id="IPR043780">
    <property type="entry name" value="DUF5722"/>
</dbReference>
<dbReference type="InterPro" id="IPR017853">
    <property type="entry name" value="GH"/>
</dbReference>
<gene>
    <name evidence="2" type="ORF">DPQ25_03850</name>
</gene>
<evidence type="ECO:0000313" key="3">
    <source>
        <dbReference type="Proteomes" id="UP000249377"/>
    </source>
</evidence>
<sequence>MSVKSITVTGEQLILQLSEPFDGELFVREQVAVVGPLAGRELSMVKVACNDGKLALPRFVGAHDRIYSQFTVWLPSHEKMDGVKYVTDFAEDVADWSYAYPQPSTKKTLGATPEDIRLLGIKQTHTNINLPQIMTPFEAEGTIPYVCDGKTYYFIGEEIEALDRWMQERWEAGALVTGILLNAPARFGSKQDPLLMADAIHPNFAWEAQNSEDGPTAFISAFNMETEEGQGYYKAFVEFLAERYTREDAKYGRMCGFVISNEVNSQYVWGNAGDMPVADYTEEYTQAMRLAWICAKKHYANHRIYMSLDHFWHKVNFDPTRSNNFYAGRAVVDYALKYSLRDGNFDWNIAYHPYPEDLRSPDFYNDRAPEFTFATPKITFKNIEVLPAYLAQEKFLYHGKPRRIILSEQGFNSKGDAFSEQQGAMAYCLAYQKVKKLDTIDMMTHHAYVDNRDEFGLNLGVRHINDDDTPGEPKPIYYVIKDMDTPAEAKRIEEARAFIGPELFDALLNPEIQHGEGEANKEGDYIY</sequence>
<dbReference type="Proteomes" id="UP000249377">
    <property type="component" value="Unassembled WGS sequence"/>
</dbReference>
<organism evidence="2 3">
    <name type="scientific">Hydrogeniiclostridium mannosilyticum</name>
    <dbReference type="NCBI Taxonomy" id="2764322"/>
    <lineage>
        <taxon>Bacteria</taxon>
        <taxon>Bacillati</taxon>
        <taxon>Bacillota</taxon>
        <taxon>Clostridia</taxon>
        <taxon>Eubacteriales</taxon>
        <taxon>Acutalibacteraceae</taxon>
        <taxon>Hydrogeniiclostridium</taxon>
    </lineage>
</organism>
<name>A0A328UKB9_9FIRM</name>
<dbReference type="RefSeq" id="WP_112331825.1">
    <property type="nucleotide sequence ID" value="NZ_QLYR01000001.1"/>
</dbReference>
<protein>
    <recommendedName>
        <fullName evidence="1">DUF5722 domain-containing protein</fullName>
    </recommendedName>
</protein>